<dbReference type="CDD" id="cd05403">
    <property type="entry name" value="NT_KNTase_like"/>
    <property type="match status" value="1"/>
</dbReference>
<dbReference type="SUPFAM" id="SSF81301">
    <property type="entry name" value="Nucleotidyltransferase"/>
    <property type="match status" value="2"/>
</dbReference>
<dbReference type="STRING" id="1123498.VR7878_02077"/>
<protein>
    <submittedName>
        <fullName evidence="3">HEPN domain protein</fullName>
    </submittedName>
</protein>
<dbReference type="Pfam" id="PF05168">
    <property type="entry name" value="HEPN"/>
    <property type="match status" value="1"/>
</dbReference>
<dbReference type="Gene3D" id="1.20.120.330">
    <property type="entry name" value="Nucleotidyltransferases domain 2"/>
    <property type="match status" value="1"/>
</dbReference>
<keyword evidence="4" id="KW-1185">Reference proteome</keyword>
<dbReference type="OrthoDB" id="7442350at2"/>
<evidence type="ECO:0000259" key="2">
    <source>
        <dbReference type="PROSITE" id="PS50910"/>
    </source>
</evidence>
<proteinExistence type="predicted"/>
<dbReference type="InterPro" id="IPR002934">
    <property type="entry name" value="Polymerase_NTP_transf_dom"/>
</dbReference>
<name>A0A1R4LKA6_VIBR1</name>
<dbReference type="AlphaFoldDB" id="A0A1R4LKA6"/>
<feature type="domain" description="HEPN" evidence="2">
    <location>
        <begin position="165"/>
        <end position="285"/>
    </location>
</feature>
<dbReference type="InterPro" id="IPR007842">
    <property type="entry name" value="HEPN_dom"/>
</dbReference>
<dbReference type="PROSITE" id="PS50910">
    <property type="entry name" value="HEPN"/>
    <property type="match status" value="1"/>
</dbReference>
<dbReference type="Proteomes" id="UP000188276">
    <property type="component" value="Unassembled WGS sequence"/>
</dbReference>
<dbReference type="GO" id="GO:0016779">
    <property type="term" value="F:nucleotidyltransferase activity"/>
    <property type="evidence" value="ECO:0007669"/>
    <property type="project" value="InterPro"/>
</dbReference>
<dbReference type="PANTHER" id="PTHR33933:SF1">
    <property type="entry name" value="PROTEIN ADENYLYLTRANSFERASE MNTA-RELATED"/>
    <property type="match status" value="1"/>
</dbReference>
<dbReference type="Pfam" id="PF01909">
    <property type="entry name" value="NTP_transf_2"/>
    <property type="match status" value="1"/>
</dbReference>
<evidence type="ECO:0000313" key="4">
    <source>
        <dbReference type="Proteomes" id="UP000188276"/>
    </source>
</evidence>
<dbReference type="InterPro" id="IPR052548">
    <property type="entry name" value="Type_VII_TA_antitoxin"/>
</dbReference>
<evidence type="ECO:0000313" key="3">
    <source>
        <dbReference type="EMBL" id="SJN57031.1"/>
    </source>
</evidence>
<dbReference type="EMBL" id="FULE01000030">
    <property type="protein sequence ID" value="SJN57031.1"/>
    <property type="molecule type" value="Genomic_DNA"/>
</dbReference>
<dbReference type="SUPFAM" id="SSF81593">
    <property type="entry name" value="Nucleotidyltransferase substrate binding subunit/domain"/>
    <property type="match status" value="1"/>
</dbReference>
<dbReference type="InterPro" id="IPR043519">
    <property type="entry name" value="NT_sf"/>
</dbReference>
<gene>
    <name evidence="3" type="ORF">VR7878_02077</name>
</gene>
<dbReference type="SMART" id="SM00748">
    <property type="entry name" value="HEPN"/>
    <property type="match status" value="1"/>
</dbReference>
<reference evidence="4" key="1">
    <citation type="submission" date="2017-02" db="EMBL/GenBank/DDBJ databases">
        <authorList>
            <person name="Rodrigo-Torres L."/>
            <person name="Arahal R.D."/>
            <person name="Lucena T."/>
        </authorList>
    </citation>
    <scope>NUCLEOTIDE SEQUENCE [LARGE SCALE GENOMIC DNA]</scope>
    <source>
        <strain evidence="4">CECT 7878</strain>
    </source>
</reference>
<keyword evidence="1" id="KW-0175">Coiled coil</keyword>
<organism evidence="3 4">
    <name type="scientific">Vibrio ruber (strain DSM 16370 / JCM 11486 / BCRC 17186 / CECT 7878 / LMG 23124 / VR1)</name>
    <dbReference type="NCBI Taxonomy" id="1123498"/>
    <lineage>
        <taxon>Bacteria</taxon>
        <taxon>Pseudomonadati</taxon>
        <taxon>Pseudomonadota</taxon>
        <taxon>Gammaproteobacteria</taxon>
        <taxon>Vibrionales</taxon>
        <taxon>Vibrionaceae</taxon>
        <taxon>Vibrio</taxon>
    </lineage>
</organism>
<dbReference type="PANTHER" id="PTHR33933">
    <property type="entry name" value="NUCLEOTIDYLTRANSFERASE"/>
    <property type="match status" value="1"/>
</dbReference>
<dbReference type="RefSeq" id="WP_077335983.1">
    <property type="nucleotide sequence ID" value="NZ_FULE01000030.1"/>
</dbReference>
<sequence length="292" mass="34188">MKTSLDHLPESKQQELATISTILRDTLEDYLQGKTASKSEFRIVKIILFGSHAKGTWVNDPVNGYISDYDILVIVNKAALVEEDVVWQRAKEQIDRKVTSAPLGLIVHDLQEVNERLQQGHYFFKDIREEGIELFAATPKPLAEPGDLTEAEKQEIARKHYEQWFESAEQLFVFFQDGMKRQWLKQSAFLLHQSTERFFACTLLTCTNYLPKSHNIEKLGKLCAQIDAEFATIFPLDNKFHRRCFRRLQRAYIEARYSEHYEITVEELEFLESEVQRLKRLVERVCLERVQS</sequence>
<feature type="coiled-coil region" evidence="1">
    <location>
        <begin position="261"/>
        <end position="288"/>
    </location>
</feature>
<evidence type="ECO:0000256" key="1">
    <source>
        <dbReference type="SAM" id="Coils"/>
    </source>
</evidence>
<accession>A0A1R4LKA6</accession>
<dbReference type="Gene3D" id="3.30.460.10">
    <property type="entry name" value="Beta Polymerase, domain 2"/>
    <property type="match status" value="1"/>
</dbReference>